<dbReference type="InterPro" id="IPR036249">
    <property type="entry name" value="Thioredoxin-like_sf"/>
</dbReference>
<dbReference type="AlphaFoldDB" id="A0A0F9RQL1"/>
<comment type="caution">
    <text evidence="2">The sequence shown here is derived from an EMBL/GenBank/DDBJ whole genome shotgun (WGS) entry which is preliminary data.</text>
</comment>
<dbReference type="SUPFAM" id="SSF52833">
    <property type="entry name" value="Thioredoxin-like"/>
    <property type="match status" value="1"/>
</dbReference>
<feature type="domain" description="Alkyl hydroperoxide reductase subunit C/ Thiol specific antioxidant" evidence="1">
    <location>
        <begin position="77"/>
        <end position="133"/>
    </location>
</feature>
<evidence type="ECO:0000259" key="1">
    <source>
        <dbReference type="Pfam" id="PF00578"/>
    </source>
</evidence>
<proteinExistence type="predicted"/>
<dbReference type="InterPro" id="IPR000866">
    <property type="entry name" value="AhpC/TSA"/>
</dbReference>
<accession>A0A0F9RQL1</accession>
<name>A0A0F9RQL1_9ZZZZ</name>
<dbReference type="GO" id="GO:0016491">
    <property type="term" value="F:oxidoreductase activity"/>
    <property type="evidence" value="ECO:0007669"/>
    <property type="project" value="InterPro"/>
</dbReference>
<organism evidence="2">
    <name type="scientific">marine sediment metagenome</name>
    <dbReference type="NCBI Taxonomy" id="412755"/>
    <lineage>
        <taxon>unclassified sequences</taxon>
        <taxon>metagenomes</taxon>
        <taxon>ecological metagenomes</taxon>
    </lineage>
</organism>
<sequence>MKRIYLVIFLIIIAITANGCKSTRISPEKTKSLPKKVAKSLAKKERPKKVKFSKEELREKLQMPDTVKGLNTAYDTGDTVSDFKLKDIEGNEITLYELLKNKPVMIEFGSYTCPVFRQSVPRTETLCEKYKDKVNFLLDLRYRGPSGCF</sequence>
<protein>
    <recommendedName>
        <fullName evidence="1">Alkyl hydroperoxide reductase subunit C/ Thiol specific antioxidant domain-containing protein</fullName>
    </recommendedName>
</protein>
<dbReference type="Gene3D" id="3.40.30.10">
    <property type="entry name" value="Glutaredoxin"/>
    <property type="match status" value="1"/>
</dbReference>
<dbReference type="Pfam" id="PF00578">
    <property type="entry name" value="AhpC-TSA"/>
    <property type="match status" value="1"/>
</dbReference>
<dbReference type="GO" id="GO:0016209">
    <property type="term" value="F:antioxidant activity"/>
    <property type="evidence" value="ECO:0007669"/>
    <property type="project" value="InterPro"/>
</dbReference>
<reference evidence="2" key="1">
    <citation type="journal article" date="2015" name="Nature">
        <title>Complex archaea that bridge the gap between prokaryotes and eukaryotes.</title>
        <authorList>
            <person name="Spang A."/>
            <person name="Saw J.H."/>
            <person name="Jorgensen S.L."/>
            <person name="Zaremba-Niedzwiedzka K."/>
            <person name="Martijn J."/>
            <person name="Lind A.E."/>
            <person name="van Eijk R."/>
            <person name="Schleper C."/>
            <person name="Guy L."/>
            <person name="Ettema T.J."/>
        </authorList>
    </citation>
    <scope>NUCLEOTIDE SEQUENCE</scope>
</reference>
<gene>
    <name evidence="2" type="ORF">LCGC14_0944070</name>
</gene>
<dbReference type="EMBL" id="LAZR01003319">
    <property type="protein sequence ID" value="KKN19613.1"/>
    <property type="molecule type" value="Genomic_DNA"/>
</dbReference>
<evidence type="ECO:0000313" key="2">
    <source>
        <dbReference type="EMBL" id="KKN19613.1"/>
    </source>
</evidence>